<accession>A0A974WDE3</accession>
<evidence type="ECO:0000313" key="1">
    <source>
        <dbReference type="EMBL" id="QSE95953.1"/>
    </source>
</evidence>
<dbReference type="AlphaFoldDB" id="A0A974WDE3"/>
<organism evidence="1 2">
    <name type="scientific">Fulvivirga lutea</name>
    <dbReference type="NCBI Taxonomy" id="2810512"/>
    <lineage>
        <taxon>Bacteria</taxon>
        <taxon>Pseudomonadati</taxon>
        <taxon>Bacteroidota</taxon>
        <taxon>Cytophagia</taxon>
        <taxon>Cytophagales</taxon>
        <taxon>Fulvivirgaceae</taxon>
        <taxon>Fulvivirga</taxon>
    </lineage>
</organism>
<name>A0A974WDE3_9BACT</name>
<protein>
    <submittedName>
        <fullName evidence="1">Uncharacterized protein</fullName>
    </submittedName>
</protein>
<sequence length="513" mass="59597">MYYTLIKWYLNSLFVVLLMPLLAMELSAQIIQPDRFEIVGEYDNIDVIPAGENGLFLVSSNREPGESEVEWQVIKLDTAFFGDWDRTYSVPKNQVLLSKYFDNGKLYFLFSKNDPKDRNLELISFDVRDGSAKSYVIRNYIPFSLFDFKVTDNAAIIGGYFNYRPLVILYNFANQIPVILPGLFIENADFAQIKVNNRSTFDILLTGKTIDKKATIFIYTYSTNGELLRQTSLDTDKKKGLLFGRSESLNPGSQIVAGVYGRRNSEYSRGVFLANVNEDGTQDMNYYNYAELGNFFNYMRSGRERRVRNRIERRKIKEKKIKFTYRLLVHDIIENGENYILLGEAFYPKYKNIQGNYTGIFTPVYSINRGLYSSNRVFDGFQYTHAVLLGFNKQGDLLWDNSFEINDVKSFELEQFVHASVEKDKIALLYVFNDKIRSKIIKESEVIEDKELTPIRLKYDSDNLVDNSTIIQGLNSWYDNVFITYGTQEIKNLTSGEVDLKRKVFFINKVIYK</sequence>
<gene>
    <name evidence="1" type="ORF">JR347_10000</name>
</gene>
<dbReference type="KEGG" id="fuv:JR347_10000"/>
<proteinExistence type="predicted"/>
<evidence type="ECO:0000313" key="2">
    <source>
        <dbReference type="Proteomes" id="UP000662783"/>
    </source>
</evidence>
<dbReference type="RefSeq" id="WP_205720466.1">
    <property type="nucleotide sequence ID" value="NZ_CP070608.1"/>
</dbReference>
<dbReference type="Proteomes" id="UP000662783">
    <property type="component" value="Chromosome"/>
</dbReference>
<dbReference type="EMBL" id="CP070608">
    <property type="protein sequence ID" value="QSE95953.1"/>
    <property type="molecule type" value="Genomic_DNA"/>
</dbReference>
<keyword evidence="2" id="KW-1185">Reference proteome</keyword>
<reference evidence="1" key="1">
    <citation type="submission" date="2021-02" db="EMBL/GenBank/DDBJ databases">
        <title>Fulvivirga sp. S481 isolated from sea water.</title>
        <authorList>
            <person name="Bae S.S."/>
            <person name="Baek K."/>
        </authorList>
    </citation>
    <scope>NUCLEOTIDE SEQUENCE</scope>
    <source>
        <strain evidence="1">S481</strain>
    </source>
</reference>